<dbReference type="PROSITE" id="PS50250">
    <property type="entry name" value="PCI"/>
    <property type="match status" value="1"/>
</dbReference>
<keyword evidence="2 4" id="KW-0647">Proteasome</keyword>
<evidence type="ECO:0000313" key="5">
    <source>
        <dbReference type="Proteomes" id="UP000001949"/>
    </source>
</evidence>
<dbReference type="InterPro" id="IPR054559">
    <property type="entry name" value="PSMD12-CSN4-like_N"/>
</dbReference>
<dbReference type="STRING" id="5875.Q4N471"/>
<dbReference type="PANTHER" id="PTHR10855:SF1">
    <property type="entry name" value="26S PROTEASOME NON-ATPASE REGULATORY SUBUNIT 12"/>
    <property type="match status" value="1"/>
</dbReference>
<comment type="caution">
    <text evidence="4">The sequence shown here is derived from an EMBL/GenBank/DDBJ whole genome shotgun (WGS) entry which is preliminary data.</text>
</comment>
<comment type="similarity">
    <text evidence="1">Belongs to the proteasome subunit p55 family.</text>
</comment>
<dbReference type="VEuPathDB" id="PiroplasmaDB:TpMuguga_02g00768"/>
<dbReference type="PANTHER" id="PTHR10855">
    <property type="entry name" value="26S PROTEASOME NON-ATPASE REGULATORY SUBUNIT 12/COP9 SIGNALOSOME COMPLEX SUBUNIT 4"/>
    <property type="match status" value="1"/>
</dbReference>
<dbReference type="SUPFAM" id="SSF46785">
    <property type="entry name" value="Winged helix' DNA-binding domain"/>
    <property type="match status" value="1"/>
</dbReference>
<keyword evidence="5" id="KW-1185">Reference proteome</keyword>
<dbReference type="eggNOG" id="KOG1498">
    <property type="taxonomic scope" value="Eukaryota"/>
</dbReference>
<dbReference type="Proteomes" id="UP000001949">
    <property type="component" value="Unassembled WGS sequence"/>
</dbReference>
<evidence type="ECO:0000256" key="2">
    <source>
        <dbReference type="ARBA" id="ARBA00022942"/>
    </source>
</evidence>
<dbReference type="KEGG" id="tpv:TP02_0768"/>
<dbReference type="EMBL" id="AAGK01000002">
    <property type="protein sequence ID" value="EAN33052.1"/>
    <property type="molecule type" value="Genomic_DNA"/>
</dbReference>
<dbReference type="Pfam" id="PF22241">
    <property type="entry name" value="PSMD12-CSN4_N"/>
    <property type="match status" value="1"/>
</dbReference>
<dbReference type="InterPro" id="IPR040134">
    <property type="entry name" value="PSMD12/CSN4"/>
</dbReference>
<dbReference type="InParanoid" id="Q4N471"/>
<dbReference type="FunCoup" id="Q4N471">
    <property type="interactions" value="494"/>
</dbReference>
<name>Q4N471_THEPA</name>
<dbReference type="InterPro" id="IPR036388">
    <property type="entry name" value="WH-like_DNA-bd_sf"/>
</dbReference>
<dbReference type="InterPro" id="IPR000717">
    <property type="entry name" value="PCI_dom"/>
</dbReference>
<dbReference type="OMA" id="AENEMFK"/>
<gene>
    <name evidence="4" type="ordered locus">TP02_0768</name>
</gene>
<evidence type="ECO:0000256" key="1">
    <source>
        <dbReference type="ARBA" id="ARBA00006397"/>
    </source>
</evidence>
<dbReference type="GO" id="GO:0008541">
    <property type="term" value="C:proteasome regulatory particle, lid subcomplex"/>
    <property type="evidence" value="ECO:0007669"/>
    <property type="project" value="TreeGrafter"/>
</dbReference>
<dbReference type="AlphaFoldDB" id="Q4N471"/>
<evidence type="ECO:0000313" key="4">
    <source>
        <dbReference type="EMBL" id="EAN33052.1"/>
    </source>
</evidence>
<evidence type="ECO:0000259" key="3">
    <source>
        <dbReference type="PROSITE" id="PS50250"/>
    </source>
</evidence>
<protein>
    <submittedName>
        <fullName evidence="4">26S proteasome subunit p55, putative</fullName>
    </submittedName>
</protein>
<accession>Q4N471</accession>
<dbReference type="SMART" id="SM00088">
    <property type="entry name" value="PINT"/>
    <property type="match status" value="1"/>
</dbReference>
<dbReference type="Gene3D" id="1.10.10.10">
    <property type="entry name" value="Winged helix-like DNA-binding domain superfamily/Winged helix DNA-binding domain"/>
    <property type="match status" value="1"/>
</dbReference>
<dbReference type="Pfam" id="PF18098">
    <property type="entry name" value="RPN5_C"/>
    <property type="match status" value="1"/>
</dbReference>
<proteinExistence type="inferred from homology"/>
<dbReference type="Pfam" id="PF01399">
    <property type="entry name" value="PCI"/>
    <property type="match status" value="1"/>
</dbReference>
<feature type="domain" description="PCI" evidence="3">
    <location>
        <begin position="258"/>
        <end position="452"/>
    </location>
</feature>
<dbReference type="InterPro" id="IPR036390">
    <property type="entry name" value="WH_DNA-bd_sf"/>
</dbReference>
<dbReference type="GO" id="GO:0005737">
    <property type="term" value="C:cytoplasm"/>
    <property type="evidence" value="ECO:0007669"/>
    <property type="project" value="TreeGrafter"/>
</dbReference>
<organism evidence="4 5">
    <name type="scientific">Theileria parva</name>
    <name type="common">East coast fever infection agent</name>
    <dbReference type="NCBI Taxonomy" id="5875"/>
    <lineage>
        <taxon>Eukaryota</taxon>
        <taxon>Sar</taxon>
        <taxon>Alveolata</taxon>
        <taxon>Apicomplexa</taxon>
        <taxon>Aconoidasida</taxon>
        <taxon>Piroplasmida</taxon>
        <taxon>Theileriidae</taxon>
        <taxon>Theileria</taxon>
    </lineage>
</organism>
<reference evidence="4 5" key="1">
    <citation type="journal article" date="2005" name="Science">
        <title>Genome sequence of Theileria parva, a bovine pathogen that transforms lymphocytes.</title>
        <authorList>
            <person name="Gardner M.J."/>
            <person name="Bishop R."/>
            <person name="Shah T."/>
            <person name="de Villiers E.P."/>
            <person name="Carlton J.M."/>
            <person name="Hall N."/>
            <person name="Ren Q."/>
            <person name="Paulsen I.T."/>
            <person name="Pain A."/>
            <person name="Berriman M."/>
            <person name="Wilson R.J.M."/>
            <person name="Sato S."/>
            <person name="Ralph S.A."/>
            <person name="Mann D.J."/>
            <person name="Xiong Z."/>
            <person name="Shallom S.J."/>
            <person name="Weidman J."/>
            <person name="Jiang L."/>
            <person name="Lynn J."/>
            <person name="Weaver B."/>
            <person name="Shoaibi A."/>
            <person name="Domingo A.R."/>
            <person name="Wasawo D."/>
            <person name="Crabtree J."/>
            <person name="Wortman J.R."/>
            <person name="Haas B."/>
            <person name="Angiuoli S.V."/>
            <person name="Creasy T.H."/>
            <person name="Lu C."/>
            <person name="Suh B."/>
            <person name="Silva J.C."/>
            <person name="Utterback T.R."/>
            <person name="Feldblyum T.V."/>
            <person name="Pertea M."/>
            <person name="Allen J."/>
            <person name="Nierman W.C."/>
            <person name="Taracha E.L.N."/>
            <person name="Salzberg S.L."/>
            <person name="White O.R."/>
            <person name="Fitzhugh H.A."/>
            <person name="Morzaria S."/>
            <person name="Venter J.C."/>
            <person name="Fraser C.M."/>
            <person name="Nene V."/>
        </authorList>
    </citation>
    <scope>NUCLEOTIDE SEQUENCE [LARGE SCALE GENOMIC DNA]</scope>
    <source>
        <strain evidence="4 5">Muguga</strain>
    </source>
</reference>
<sequence length="500" mass="59040">MMDDESYGIIDKDSYYKDPPRVEDLSELVNNTLESVKPRLPKNYDEEVLKELLLELMLVEKKCRQKFDGESNSLICNFILTLLYDFNDFNNMFYYLVLLCKKRGQLKTTIVSMVDLAERWLDSIPSLEVRLELFNTLDKITLGKIYLEKQRAQIIFKLAKLKEDEGNIKESASILQNIEVETYGSLNKLEKIRYILEQMRVNLLNGDYIRFFMTSKKITESALDDYVPEKLQFYDFMIQYYHHDFDIENVTKSLYTIYSTKKKLFLDSTNSTDDSPSNIDQQYYQDYLTVLEKLLLYLILLSLNEENIEYMKKVNEDEKKFIKQLLTVSPFFQQFLNNFLIPHQLDDALVEKINSMLDERCSKLLYDRIIQHNVKIVSKYYNKITLERLSTLLNINSDVNPYYSITLVTHSIHLLPSKSKLENEISNMVEMGIIDSKINRITGIVKFQKKLQTEIILNNWVNNITKLMELVDQCSRLVQKEKMIHEARSKQIQLDTQFSS</sequence>
<dbReference type="InterPro" id="IPR040896">
    <property type="entry name" value="RPN5_C"/>
</dbReference>